<feature type="non-terminal residue" evidence="1">
    <location>
        <position position="118"/>
    </location>
</feature>
<dbReference type="Proteomes" id="UP001497623">
    <property type="component" value="Unassembled WGS sequence"/>
</dbReference>
<accession>A0AAV2PZW9</accession>
<comment type="caution">
    <text evidence="1">The sequence shown here is derived from an EMBL/GenBank/DDBJ whole genome shotgun (WGS) entry which is preliminary data.</text>
</comment>
<keyword evidence="2" id="KW-1185">Reference proteome</keyword>
<feature type="non-terminal residue" evidence="1">
    <location>
        <position position="1"/>
    </location>
</feature>
<sequence length="118" mass="13643">HRVGRDRFVRFDQEMNWINARVLCQSNGLDLYRPNNITAVSQYLEDNFSDRWYWVGGRGNGTHQLWFSGEVVTRADPWYSNHYTKVGTDFCLQIIAYSGNYAEGTVLASVPCTRSKNI</sequence>
<evidence type="ECO:0000313" key="1">
    <source>
        <dbReference type="EMBL" id="CAL4066223.1"/>
    </source>
</evidence>
<organism evidence="1 2">
    <name type="scientific">Meganyctiphanes norvegica</name>
    <name type="common">Northern krill</name>
    <name type="synonym">Thysanopoda norvegica</name>
    <dbReference type="NCBI Taxonomy" id="48144"/>
    <lineage>
        <taxon>Eukaryota</taxon>
        <taxon>Metazoa</taxon>
        <taxon>Ecdysozoa</taxon>
        <taxon>Arthropoda</taxon>
        <taxon>Crustacea</taxon>
        <taxon>Multicrustacea</taxon>
        <taxon>Malacostraca</taxon>
        <taxon>Eumalacostraca</taxon>
        <taxon>Eucarida</taxon>
        <taxon>Euphausiacea</taxon>
        <taxon>Euphausiidae</taxon>
        <taxon>Meganyctiphanes</taxon>
    </lineage>
</organism>
<proteinExistence type="predicted"/>
<name>A0AAV2PZW9_MEGNR</name>
<evidence type="ECO:0008006" key="3">
    <source>
        <dbReference type="Google" id="ProtNLM"/>
    </source>
</evidence>
<dbReference type="CDD" id="cd00037">
    <property type="entry name" value="CLECT"/>
    <property type="match status" value="1"/>
</dbReference>
<dbReference type="InterPro" id="IPR016187">
    <property type="entry name" value="CTDL_fold"/>
</dbReference>
<protein>
    <recommendedName>
        <fullName evidence="3">C-type lectin domain-containing protein</fullName>
    </recommendedName>
</protein>
<dbReference type="EMBL" id="CAXKWB010002113">
    <property type="protein sequence ID" value="CAL4066223.1"/>
    <property type="molecule type" value="Genomic_DNA"/>
</dbReference>
<dbReference type="InterPro" id="IPR016186">
    <property type="entry name" value="C-type_lectin-like/link_sf"/>
</dbReference>
<evidence type="ECO:0000313" key="2">
    <source>
        <dbReference type="Proteomes" id="UP001497623"/>
    </source>
</evidence>
<gene>
    <name evidence="1" type="ORF">MNOR_LOCUS5470</name>
</gene>
<dbReference type="Gene3D" id="3.10.100.10">
    <property type="entry name" value="Mannose-Binding Protein A, subunit A"/>
    <property type="match status" value="1"/>
</dbReference>
<dbReference type="SUPFAM" id="SSF56436">
    <property type="entry name" value="C-type lectin-like"/>
    <property type="match status" value="1"/>
</dbReference>
<dbReference type="AlphaFoldDB" id="A0AAV2PZW9"/>
<reference evidence="1 2" key="1">
    <citation type="submission" date="2024-05" db="EMBL/GenBank/DDBJ databases">
        <authorList>
            <person name="Wallberg A."/>
        </authorList>
    </citation>
    <scope>NUCLEOTIDE SEQUENCE [LARGE SCALE GENOMIC DNA]</scope>
</reference>